<dbReference type="Pfam" id="PF02371">
    <property type="entry name" value="Transposase_20"/>
    <property type="match status" value="1"/>
</dbReference>
<dbReference type="Proteomes" id="UP001575181">
    <property type="component" value="Unassembled WGS sequence"/>
</dbReference>
<dbReference type="InterPro" id="IPR047650">
    <property type="entry name" value="Transpos_IS110"/>
</dbReference>
<dbReference type="PANTHER" id="PTHR33055:SF3">
    <property type="entry name" value="PUTATIVE TRANSPOSASE FOR IS117-RELATED"/>
    <property type="match status" value="1"/>
</dbReference>
<evidence type="ECO:0000313" key="3">
    <source>
        <dbReference type="Proteomes" id="UP001575181"/>
    </source>
</evidence>
<comment type="caution">
    <text evidence="2">The sequence shown here is derived from an EMBL/GenBank/DDBJ whole genome shotgun (WGS) entry which is preliminary data.</text>
</comment>
<dbReference type="PANTHER" id="PTHR33055">
    <property type="entry name" value="TRANSPOSASE FOR INSERTION SEQUENCE ELEMENT IS1111A"/>
    <property type="match status" value="1"/>
</dbReference>
<keyword evidence="3" id="KW-1185">Reference proteome</keyword>
<feature type="domain" description="Transposase IS116/IS110/IS902 C-terminal" evidence="1">
    <location>
        <begin position="7"/>
        <end position="80"/>
    </location>
</feature>
<reference evidence="2 3" key="1">
    <citation type="submission" date="2024-08" db="EMBL/GenBank/DDBJ databases">
        <title>Whole-genome sequencing of halo(alkali)philic microorganisms from hypersaline lakes.</title>
        <authorList>
            <person name="Sorokin D.Y."/>
            <person name="Merkel A.Y."/>
            <person name="Messina E."/>
            <person name="Yakimov M."/>
        </authorList>
    </citation>
    <scope>NUCLEOTIDE SEQUENCE [LARGE SCALE GENOMIC DNA]</scope>
    <source>
        <strain evidence="2 3">Cl-TMA</strain>
    </source>
</reference>
<dbReference type="InterPro" id="IPR003346">
    <property type="entry name" value="Transposase_20"/>
</dbReference>
<organism evidence="2 3">
    <name type="scientific">Thiohalorhabdus methylotrophus</name>
    <dbReference type="NCBI Taxonomy" id="3242694"/>
    <lineage>
        <taxon>Bacteria</taxon>
        <taxon>Pseudomonadati</taxon>
        <taxon>Pseudomonadota</taxon>
        <taxon>Gammaproteobacteria</taxon>
        <taxon>Thiohalorhabdales</taxon>
        <taxon>Thiohalorhabdaceae</taxon>
        <taxon>Thiohalorhabdus</taxon>
    </lineage>
</organism>
<accession>A0ABV4TZ44</accession>
<sequence length="155" mass="17574">MLAPVVQVLMAMRGICLVNVVTLLAEFGDPTWFQSPRQLMVYLGLVPSEPSSGNRERRGPITKTGNARVRKALAESTWTSRFPPRKIPEIRRLEAVVLQPARDIGWKAQRWLYHRFRHLMRQGKFLPSGRDSRGPELAGFLWALARETTPKGAQA</sequence>
<evidence type="ECO:0000313" key="2">
    <source>
        <dbReference type="EMBL" id="MFA9462587.1"/>
    </source>
</evidence>
<protein>
    <submittedName>
        <fullName evidence="2">Transposase</fullName>
    </submittedName>
</protein>
<evidence type="ECO:0000259" key="1">
    <source>
        <dbReference type="Pfam" id="PF02371"/>
    </source>
</evidence>
<gene>
    <name evidence="2" type="ORF">ACERLL_17430</name>
</gene>
<dbReference type="EMBL" id="JBGUAW010000020">
    <property type="protein sequence ID" value="MFA9462587.1"/>
    <property type="molecule type" value="Genomic_DNA"/>
</dbReference>
<proteinExistence type="predicted"/>
<name>A0ABV4TZ44_9GAMM</name>
<dbReference type="RefSeq" id="WP_373657376.1">
    <property type="nucleotide sequence ID" value="NZ_JBGUAW010000020.1"/>
</dbReference>